<dbReference type="InterPro" id="IPR038175">
    <property type="entry name" value="CBM21_dom_sf"/>
</dbReference>
<evidence type="ECO:0000313" key="3">
    <source>
        <dbReference type="EMBL" id="OBZ68387.1"/>
    </source>
</evidence>
<feature type="region of interest" description="Disordered" evidence="1">
    <location>
        <begin position="227"/>
        <end position="272"/>
    </location>
</feature>
<feature type="compositionally biased region" description="Polar residues" evidence="1">
    <location>
        <begin position="783"/>
        <end position="792"/>
    </location>
</feature>
<feature type="compositionally biased region" description="Low complexity" evidence="1">
    <location>
        <begin position="862"/>
        <end position="875"/>
    </location>
</feature>
<feature type="compositionally biased region" description="Low complexity" evidence="1">
    <location>
        <begin position="229"/>
        <end position="240"/>
    </location>
</feature>
<dbReference type="Pfam" id="PF03370">
    <property type="entry name" value="CBM_21"/>
    <property type="match status" value="1"/>
</dbReference>
<feature type="compositionally biased region" description="Low complexity" evidence="1">
    <location>
        <begin position="594"/>
        <end position="612"/>
    </location>
</feature>
<protein>
    <recommendedName>
        <fullName evidence="2">CBM21 domain-containing protein</fullName>
    </recommendedName>
</protein>
<evidence type="ECO:0000313" key="4">
    <source>
        <dbReference type="Proteomes" id="UP000092993"/>
    </source>
</evidence>
<evidence type="ECO:0000256" key="1">
    <source>
        <dbReference type="SAM" id="MobiDB-lite"/>
    </source>
</evidence>
<sequence>MHSQLRTERWGAADIAQPNEGIGVLAATTRKTETGKDLRRLWYLHGGIGYSMERSAAANDLRPIAFDALLDATLPQLLAPAWCQARAGSLLTSAGAQSSSRPSASCNLRTLTFEPICHCNLIRSTTPRTCCVVRHAYEMWRAPWGSKLTRASASTLRKGRNEQDKIVMGDEDTLTHFHVASMLCIPTRHDWTRRDIGQTHNDRASQRAGASVQIVLGRTPTFARAAREPLASDSASLAPSRTHQASQGPSITLRRDLKWEDKPNHGQPLDPPTIHRRCLLPSGIQFVLLSLSHLIGAIHRSHVCTLPPPSASAPITANDIHNAQGPDYNTPSDYAHVHANDLQRPCLRCPTPFLPQTTRRPPPPAPHTPHRRTRSSSTFSDERGPGAFGSLGSLPRSNKKSCLPHQRPRRRHYPRRRSPDILLQPQLWLSILTFQFSPHVHECSQVFLFYCRPSLSHRNPPYPSHATVPFPASSPLSPPEGPSPFFPSASSSKFSSNSSSPIPRTPSTPIILSNGKPLKSSLKSSCSSPNIPNLFTIKHLRAQSAPSTPSGPKNVHFAEKDSGLETVRVFNRSGKPASLSKPSGDDTETETEAESSFPFPSLPSPSTASSHSLVHEIDPSPERTSAIPRTNPSPYANVFLETLALPRTRPPTLRGTVLVRNLSFEKTVAVRFTLDDWQTTSEVLCKHVVSLPGLPPPFPRARTLGDVAADIASGSTTDEKEDFSNPTWDRFRITSTSLLIAHFGSLRGTSQVASASGGTTTTARIIVSWASWHAYAQQRTFSAPSTLKTTPPTGEISLPKQEPSPAAPATRQLSPPPQLAHPRAHKHKQHGTHSPGQGPNLLASPTAAYLSRRLSLSNYVSPTSATTASTPSMSSVCMVTPPTTPPGSGRPRSASLPAEPSSTLETQDAGAADQKVEASKHKREVSGMPATMLEPLSDLTCHGPALPAIIDPPRSHDSSPSASGAASPANRAASPVRVASPPPVSDASTTSTASSSSTSSTSTISSAAGLGLEMGEETPADSNGLGLTNFVNGSGGRVDTNDSSYAAFVRQWCFAQSTPPPPSPSPAISGSPPKSGAAAGQVFGQGTTAGPGHGHTYRFPGFSFGMPDAGMVGGECLVAVFVDLRFFARFGRMLGDVRFVEIRVDLGLVKEGGEEWSDCQLARPTGDSCWTYYAGFVIHLPYAVSALPDPRSTPTVHVDGLCAPCHLWDARCPQDSAVDV</sequence>
<dbReference type="OMA" id="HEIDPSP"/>
<feature type="compositionally biased region" description="Pro residues" evidence="1">
    <location>
        <begin position="476"/>
        <end position="485"/>
    </location>
</feature>
<feature type="compositionally biased region" description="Basic residues" evidence="1">
    <location>
        <begin position="406"/>
        <end position="416"/>
    </location>
</feature>
<dbReference type="GO" id="GO:0008157">
    <property type="term" value="F:protein phosphatase 1 binding"/>
    <property type="evidence" value="ECO:0007669"/>
    <property type="project" value="TreeGrafter"/>
</dbReference>
<feature type="compositionally biased region" description="Low complexity" evidence="1">
    <location>
        <begin position="958"/>
        <end position="1005"/>
    </location>
</feature>
<dbReference type="PANTHER" id="PTHR12307">
    <property type="entry name" value="PROTEIN PHOSPHATASE 1 REGULATORY SUBUNIT"/>
    <property type="match status" value="1"/>
</dbReference>
<dbReference type="AlphaFoldDB" id="A0A1C7LWE1"/>
<feature type="region of interest" description="Disordered" evidence="1">
    <location>
        <begin position="571"/>
        <end position="633"/>
    </location>
</feature>
<feature type="region of interest" description="Disordered" evidence="1">
    <location>
        <begin position="350"/>
        <end position="418"/>
    </location>
</feature>
<dbReference type="EMBL" id="LUGG01000020">
    <property type="protein sequence ID" value="OBZ68387.1"/>
    <property type="molecule type" value="Genomic_DNA"/>
</dbReference>
<feature type="compositionally biased region" description="Low complexity" evidence="1">
    <location>
        <begin position="350"/>
        <end position="359"/>
    </location>
</feature>
<feature type="compositionally biased region" description="Polar residues" evidence="1">
    <location>
        <begin position="241"/>
        <end position="250"/>
    </location>
</feature>
<evidence type="ECO:0000259" key="2">
    <source>
        <dbReference type="Pfam" id="PF03370"/>
    </source>
</evidence>
<keyword evidence="4" id="KW-1185">Reference proteome</keyword>
<feature type="compositionally biased region" description="Basic residues" evidence="1">
    <location>
        <begin position="822"/>
        <end position="831"/>
    </location>
</feature>
<dbReference type="Gene3D" id="2.60.40.2440">
    <property type="entry name" value="Carbohydrate binding type-21 domain"/>
    <property type="match status" value="1"/>
</dbReference>
<dbReference type="OrthoDB" id="1881at2759"/>
<feature type="region of interest" description="Disordered" evidence="1">
    <location>
        <begin position="472"/>
        <end position="514"/>
    </location>
</feature>
<dbReference type="InterPro" id="IPR005036">
    <property type="entry name" value="CBM21_dom"/>
</dbReference>
<dbReference type="GO" id="GO:0000164">
    <property type="term" value="C:protein phosphatase type 1 complex"/>
    <property type="evidence" value="ECO:0007669"/>
    <property type="project" value="TreeGrafter"/>
</dbReference>
<dbReference type="Proteomes" id="UP000092993">
    <property type="component" value="Unassembled WGS sequence"/>
</dbReference>
<feature type="region of interest" description="Disordered" evidence="1">
    <location>
        <begin position="944"/>
        <end position="1005"/>
    </location>
</feature>
<dbReference type="InterPro" id="IPR050782">
    <property type="entry name" value="PP1_regulatory_subunit_3"/>
</dbReference>
<feature type="region of interest" description="Disordered" evidence="1">
    <location>
        <begin position="783"/>
        <end position="843"/>
    </location>
</feature>
<feature type="region of interest" description="Disordered" evidence="1">
    <location>
        <begin position="862"/>
        <end position="928"/>
    </location>
</feature>
<accession>A0A1C7LWE1</accession>
<name>A0A1C7LWE1_GRIFR</name>
<dbReference type="GO" id="GO:2001069">
    <property type="term" value="F:glycogen binding"/>
    <property type="evidence" value="ECO:0007669"/>
    <property type="project" value="TreeGrafter"/>
</dbReference>
<dbReference type="GO" id="GO:0005979">
    <property type="term" value="P:regulation of glycogen biosynthetic process"/>
    <property type="evidence" value="ECO:0007669"/>
    <property type="project" value="TreeGrafter"/>
</dbReference>
<reference evidence="3 4" key="1">
    <citation type="submission" date="2016-03" db="EMBL/GenBank/DDBJ databases">
        <title>Whole genome sequencing of Grifola frondosa 9006-11.</title>
        <authorList>
            <person name="Min B."/>
            <person name="Park H."/>
            <person name="Kim J.-G."/>
            <person name="Cho H."/>
            <person name="Oh Y.-L."/>
            <person name="Kong W.-S."/>
            <person name="Choi I.-G."/>
        </authorList>
    </citation>
    <scope>NUCLEOTIDE SEQUENCE [LARGE SCALE GENOMIC DNA]</scope>
    <source>
        <strain evidence="3 4">9006-11</strain>
    </source>
</reference>
<feature type="compositionally biased region" description="Low complexity" evidence="1">
    <location>
        <begin position="486"/>
        <end position="514"/>
    </location>
</feature>
<dbReference type="PANTHER" id="PTHR12307:SF36">
    <property type="entry name" value="GLYCOGEN-BINDING SUBUNIT 76A"/>
    <property type="match status" value="1"/>
</dbReference>
<feature type="domain" description="CBM21" evidence="2">
    <location>
        <begin position="636"/>
        <end position="689"/>
    </location>
</feature>
<dbReference type="STRING" id="5627.A0A1C7LWE1"/>
<proteinExistence type="predicted"/>
<feature type="region of interest" description="Disordered" evidence="1">
    <location>
        <begin position="1056"/>
        <end position="1087"/>
    </location>
</feature>
<feature type="compositionally biased region" description="Basic and acidic residues" evidence="1">
    <location>
        <begin position="253"/>
        <end position="264"/>
    </location>
</feature>
<organism evidence="3 4">
    <name type="scientific">Grifola frondosa</name>
    <name type="common">Maitake</name>
    <name type="synonym">Polyporus frondosus</name>
    <dbReference type="NCBI Taxonomy" id="5627"/>
    <lineage>
        <taxon>Eukaryota</taxon>
        <taxon>Fungi</taxon>
        <taxon>Dikarya</taxon>
        <taxon>Basidiomycota</taxon>
        <taxon>Agaricomycotina</taxon>
        <taxon>Agaricomycetes</taxon>
        <taxon>Polyporales</taxon>
        <taxon>Grifolaceae</taxon>
        <taxon>Grifola</taxon>
    </lineage>
</organism>
<feature type="compositionally biased region" description="Low complexity" evidence="1">
    <location>
        <begin position="1066"/>
        <end position="1080"/>
    </location>
</feature>
<comment type="caution">
    <text evidence="3">The sequence shown here is derived from an EMBL/GenBank/DDBJ whole genome shotgun (WGS) entry which is preliminary data.</text>
</comment>
<gene>
    <name evidence="3" type="ORF">A0H81_11507</name>
</gene>